<dbReference type="EMBL" id="LHYF01000004">
    <property type="protein sequence ID" value="KXB07327.1"/>
    <property type="molecule type" value="Genomic_DNA"/>
</dbReference>
<dbReference type="Proteomes" id="UP000070404">
    <property type="component" value="Unassembled WGS sequence"/>
</dbReference>
<dbReference type="AlphaFoldDB" id="A0A133VLP6"/>
<gene>
    <name evidence="2" type="ORF">AKJ52_00535</name>
</gene>
<reference evidence="2 3" key="1">
    <citation type="journal article" date="2016" name="Sci. Rep.">
        <title>Metabolic traits of an uncultured archaeal lineage -MSBL1- from brine pools of the Red Sea.</title>
        <authorList>
            <person name="Mwirichia R."/>
            <person name="Alam I."/>
            <person name="Rashid M."/>
            <person name="Vinu M."/>
            <person name="Ba-Alawi W."/>
            <person name="Anthony Kamau A."/>
            <person name="Kamanda Ngugi D."/>
            <person name="Goker M."/>
            <person name="Klenk H.P."/>
            <person name="Bajic V."/>
            <person name="Stingl U."/>
        </authorList>
    </citation>
    <scope>NUCLEOTIDE SEQUENCE [LARGE SCALE GENOMIC DNA]</scope>
    <source>
        <strain evidence="2">SCGC-AAA382C18</strain>
    </source>
</reference>
<organism evidence="2 3">
    <name type="scientific">candidate division MSBL1 archaeon SCGC-AAA382C18</name>
    <dbReference type="NCBI Taxonomy" id="1698281"/>
    <lineage>
        <taxon>Archaea</taxon>
        <taxon>Methanobacteriati</taxon>
        <taxon>Methanobacteriota</taxon>
        <taxon>candidate division MSBL1</taxon>
    </lineage>
</organism>
<keyword evidence="1" id="KW-0812">Transmembrane</keyword>
<feature type="transmembrane region" description="Helical" evidence="1">
    <location>
        <begin position="6"/>
        <end position="25"/>
    </location>
</feature>
<keyword evidence="1" id="KW-1133">Transmembrane helix</keyword>
<protein>
    <submittedName>
        <fullName evidence="2">Uncharacterized protein</fullName>
    </submittedName>
</protein>
<name>A0A133VLP6_9EURY</name>
<keyword evidence="3" id="KW-1185">Reference proteome</keyword>
<evidence type="ECO:0000313" key="2">
    <source>
        <dbReference type="EMBL" id="KXB07327.1"/>
    </source>
</evidence>
<sequence length="90" mass="11009">MEETLIIVTIIAVIWHLGIFIIMKYRHAREYNPSMKRLLRLVEIDLLEELKKKLNQLPRRKAEEIPYENELKVIEQELRRLRKDSKKLDR</sequence>
<proteinExistence type="predicted"/>
<evidence type="ECO:0000256" key="1">
    <source>
        <dbReference type="SAM" id="Phobius"/>
    </source>
</evidence>
<comment type="caution">
    <text evidence="2">The sequence shown here is derived from an EMBL/GenBank/DDBJ whole genome shotgun (WGS) entry which is preliminary data.</text>
</comment>
<accession>A0A133VLP6</accession>
<keyword evidence="1" id="KW-0472">Membrane</keyword>
<evidence type="ECO:0000313" key="3">
    <source>
        <dbReference type="Proteomes" id="UP000070404"/>
    </source>
</evidence>